<dbReference type="Pfam" id="PF00378">
    <property type="entry name" value="ECH_1"/>
    <property type="match status" value="1"/>
</dbReference>
<name>A0A5Q2MKK4_9ACTN</name>
<evidence type="ECO:0000313" key="3">
    <source>
        <dbReference type="Proteomes" id="UP000392064"/>
    </source>
</evidence>
<accession>A0A5Q2MKK4</accession>
<protein>
    <submittedName>
        <fullName evidence="2">Enoyl-CoA hydratase/isomerase family protein</fullName>
    </submittedName>
</protein>
<evidence type="ECO:0000313" key="2">
    <source>
        <dbReference type="EMBL" id="QGG41572.1"/>
    </source>
</evidence>
<dbReference type="Gene3D" id="3.90.226.10">
    <property type="entry name" value="2-enoyl-CoA Hydratase, Chain A, domain 1"/>
    <property type="match status" value="1"/>
</dbReference>
<dbReference type="InterPro" id="IPR051683">
    <property type="entry name" value="Enoyl-CoA_Hydratase/Isomerase"/>
</dbReference>
<evidence type="ECO:0000256" key="1">
    <source>
        <dbReference type="ARBA" id="ARBA00005254"/>
    </source>
</evidence>
<dbReference type="KEGG" id="aef:GEV26_09480"/>
<sequence length="267" mass="29548">MNRGEHVTEQPDYQTITYSLADHVATVTLNRPEKLNSFNQLMVDEFRSLWARVRLDDDVHVIVLRAAGDRAFCTGVDVSDGIDKAENLWSQEDPGTGLAPKHNRVWKPVVAAVHGMVAGGAFYWLNECDIIISADDATFFDPHVSYGMVSALEPIGLARRIPLGEALRWALIGLDERMSAARAREIGLVSELVPYADLWSRADELARIIAAKPPIAVQGTVKAVWETLDMGREDAQQSGWNYPLVGNPIGTAQVSREGFAKPKWTLR</sequence>
<dbReference type="InterPro" id="IPR029045">
    <property type="entry name" value="ClpP/crotonase-like_dom_sf"/>
</dbReference>
<comment type="similarity">
    <text evidence="1">Belongs to the enoyl-CoA hydratase/isomerase family.</text>
</comment>
<dbReference type="GO" id="GO:0016853">
    <property type="term" value="F:isomerase activity"/>
    <property type="evidence" value="ECO:0007669"/>
    <property type="project" value="UniProtKB-KW"/>
</dbReference>
<keyword evidence="2" id="KW-0413">Isomerase</keyword>
<dbReference type="InterPro" id="IPR001753">
    <property type="entry name" value="Enoyl-CoA_hydra/iso"/>
</dbReference>
<gene>
    <name evidence="2" type="ORF">GEV26_09480</name>
</gene>
<reference evidence="2 3" key="1">
    <citation type="submission" date="2019-11" db="EMBL/GenBank/DDBJ databases">
        <authorList>
            <person name="Li J."/>
        </authorList>
    </citation>
    <scope>NUCLEOTIDE SEQUENCE [LARGE SCALE GENOMIC DNA]</scope>
    <source>
        <strain evidence="2 3">MF47</strain>
    </source>
</reference>
<dbReference type="AlphaFoldDB" id="A0A5Q2MKK4"/>
<dbReference type="EMBL" id="CP045737">
    <property type="protein sequence ID" value="QGG41572.1"/>
    <property type="molecule type" value="Genomic_DNA"/>
</dbReference>
<dbReference type="Proteomes" id="UP000392064">
    <property type="component" value="Chromosome"/>
</dbReference>
<organism evidence="2 3">
    <name type="scientific">Aeromicrobium yanjiei</name>
    <dbReference type="NCBI Taxonomy" id="2662028"/>
    <lineage>
        <taxon>Bacteria</taxon>
        <taxon>Bacillati</taxon>
        <taxon>Actinomycetota</taxon>
        <taxon>Actinomycetes</taxon>
        <taxon>Propionibacteriales</taxon>
        <taxon>Nocardioidaceae</taxon>
        <taxon>Aeromicrobium</taxon>
    </lineage>
</organism>
<dbReference type="PANTHER" id="PTHR42964:SF1">
    <property type="entry name" value="POLYKETIDE BIOSYNTHESIS ENOYL-COA HYDRATASE PKSH-RELATED"/>
    <property type="match status" value="1"/>
</dbReference>
<dbReference type="CDD" id="cd06558">
    <property type="entry name" value="crotonase-like"/>
    <property type="match status" value="1"/>
</dbReference>
<keyword evidence="3" id="KW-1185">Reference proteome</keyword>
<dbReference type="PANTHER" id="PTHR42964">
    <property type="entry name" value="ENOYL-COA HYDRATASE"/>
    <property type="match status" value="1"/>
</dbReference>
<proteinExistence type="inferred from homology"/>
<dbReference type="SUPFAM" id="SSF52096">
    <property type="entry name" value="ClpP/crotonase"/>
    <property type="match status" value="1"/>
</dbReference>